<dbReference type="NCBIfam" id="TIGR01552">
    <property type="entry name" value="phd_fam"/>
    <property type="match status" value="1"/>
</dbReference>
<comment type="function">
    <text evidence="2">Antitoxin component of a type II toxin-antitoxin (TA) system.</text>
</comment>
<dbReference type="Proteomes" id="UP001501303">
    <property type="component" value="Unassembled WGS sequence"/>
</dbReference>
<dbReference type="RefSeq" id="WP_344260827.1">
    <property type="nucleotide sequence ID" value="NZ_BAAAMJ010000018.1"/>
</dbReference>
<dbReference type="SUPFAM" id="SSF143120">
    <property type="entry name" value="YefM-like"/>
    <property type="match status" value="1"/>
</dbReference>
<organism evidence="3 4">
    <name type="scientific">Streptomyces sodiiphilus</name>
    <dbReference type="NCBI Taxonomy" id="226217"/>
    <lineage>
        <taxon>Bacteria</taxon>
        <taxon>Bacillati</taxon>
        <taxon>Actinomycetota</taxon>
        <taxon>Actinomycetes</taxon>
        <taxon>Kitasatosporales</taxon>
        <taxon>Streptomycetaceae</taxon>
        <taxon>Streptomyces</taxon>
    </lineage>
</organism>
<dbReference type="InterPro" id="IPR036165">
    <property type="entry name" value="YefM-like_sf"/>
</dbReference>
<dbReference type="InterPro" id="IPR006442">
    <property type="entry name" value="Antitoxin_Phd/YefM"/>
</dbReference>
<protein>
    <recommendedName>
        <fullName evidence="2">Antitoxin</fullName>
    </recommendedName>
</protein>
<name>A0ABP5AED4_9ACTN</name>
<evidence type="ECO:0000313" key="3">
    <source>
        <dbReference type="EMBL" id="GAA1911128.1"/>
    </source>
</evidence>
<accession>A0ABP5AED4</accession>
<reference evidence="4" key="1">
    <citation type="journal article" date="2019" name="Int. J. Syst. Evol. Microbiol.">
        <title>The Global Catalogue of Microorganisms (GCM) 10K type strain sequencing project: providing services to taxonomists for standard genome sequencing and annotation.</title>
        <authorList>
            <consortium name="The Broad Institute Genomics Platform"/>
            <consortium name="The Broad Institute Genome Sequencing Center for Infectious Disease"/>
            <person name="Wu L."/>
            <person name="Ma J."/>
        </authorList>
    </citation>
    <scope>NUCLEOTIDE SEQUENCE [LARGE SCALE GENOMIC DNA]</scope>
    <source>
        <strain evidence="4">JCM 13581</strain>
    </source>
</reference>
<evidence type="ECO:0000256" key="2">
    <source>
        <dbReference type="RuleBase" id="RU362080"/>
    </source>
</evidence>
<gene>
    <name evidence="3" type="ORF">GCM10009716_21300</name>
</gene>
<dbReference type="EMBL" id="BAAAMJ010000018">
    <property type="protein sequence ID" value="GAA1911128.1"/>
    <property type="molecule type" value="Genomic_DNA"/>
</dbReference>
<comment type="similarity">
    <text evidence="1 2">Belongs to the phD/YefM antitoxin family.</text>
</comment>
<sequence length="86" mass="9278">MRLITASEASRNFASLLDRAERGETIVITRGGRRLALIGPAPVANGGDFAEALLAFRGRHPEDDPTYGDDVLGARDLLTEDDPWNG</sequence>
<comment type="caution">
    <text evidence="3">The sequence shown here is derived from an EMBL/GenBank/DDBJ whole genome shotgun (WGS) entry which is preliminary data.</text>
</comment>
<dbReference type="Gene3D" id="3.40.1620.10">
    <property type="entry name" value="YefM-like domain"/>
    <property type="match status" value="1"/>
</dbReference>
<dbReference type="Pfam" id="PF02604">
    <property type="entry name" value="PhdYeFM_antitox"/>
    <property type="match status" value="1"/>
</dbReference>
<evidence type="ECO:0000313" key="4">
    <source>
        <dbReference type="Proteomes" id="UP001501303"/>
    </source>
</evidence>
<keyword evidence="4" id="KW-1185">Reference proteome</keyword>
<proteinExistence type="inferred from homology"/>
<evidence type="ECO:0000256" key="1">
    <source>
        <dbReference type="ARBA" id="ARBA00009981"/>
    </source>
</evidence>